<reference evidence="2" key="1">
    <citation type="submission" date="2022-07" db="EMBL/GenBank/DDBJ databases">
        <authorList>
            <person name="Macas J."/>
            <person name="Novak P."/>
            <person name="Neumann P."/>
        </authorList>
    </citation>
    <scope>NUCLEOTIDE SEQUENCE</scope>
</reference>
<protein>
    <recommendedName>
        <fullName evidence="4">Protein kinase domain-containing protein</fullName>
    </recommendedName>
</protein>
<dbReference type="Proteomes" id="UP001152523">
    <property type="component" value="Unassembled WGS sequence"/>
</dbReference>
<evidence type="ECO:0000313" key="2">
    <source>
        <dbReference type="EMBL" id="CAH9121337.1"/>
    </source>
</evidence>
<keyword evidence="1" id="KW-1133">Transmembrane helix</keyword>
<gene>
    <name evidence="2" type="ORF">CEPIT_LOCUS23619</name>
</gene>
<proteinExistence type="predicted"/>
<evidence type="ECO:0000313" key="3">
    <source>
        <dbReference type="Proteomes" id="UP001152523"/>
    </source>
</evidence>
<keyword evidence="1" id="KW-0472">Membrane</keyword>
<evidence type="ECO:0008006" key="4">
    <source>
        <dbReference type="Google" id="ProtNLM"/>
    </source>
</evidence>
<comment type="caution">
    <text evidence="2">The sequence shown here is derived from an EMBL/GenBank/DDBJ whole genome shotgun (WGS) entry which is preliminary data.</text>
</comment>
<dbReference type="AlphaFoldDB" id="A0AAV0EBI1"/>
<feature type="transmembrane region" description="Helical" evidence="1">
    <location>
        <begin position="55"/>
        <end position="75"/>
    </location>
</feature>
<dbReference type="EMBL" id="CAMAPF010000921">
    <property type="protein sequence ID" value="CAH9121337.1"/>
    <property type="molecule type" value="Genomic_DNA"/>
</dbReference>
<sequence>MVKIWKPRRPFCTVHHGDNESRFRDEMALLQHPNLMSHPNMVKLMGYIAMRKRKLGLSMILNHMTQYIILCLKMTSLVGL</sequence>
<keyword evidence="3" id="KW-1185">Reference proteome</keyword>
<organism evidence="2 3">
    <name type="scientific">Cuscuta epithymum</name>
    <dbReference type="NCBI Taxonomy" id="186058"/>
    <lineage>
        <taxon>Eukaryota</taxon>
        <taxon>Viridiplantae</taxon>
        <taxon>Streptophyta</taxon>
        <taxon>Embryophyta</taxon>
        <taxon>Tracheophyta</taxon>
        <taxon>Spermatophyta</taxon>
        <taxon>Magnoliopsida</taxon>
        <taxon>eudicotyledons</taxon>
        <taxon>Gunneridae</taxon>
        <taxon>Pentapetalae</taxon>
        <taxon>asterids</taxon>
        <taxon>lamiids</taxon>
        <taxon>Solanales</taxon>
        <taxon>Convolvulaceae</taxon>
        <taxon>Cuscuteae</taxon>
        <taxon>Cuscuta</taxon>
        <taxon>Cuscuta subgen. Cuscuta</taxon>
    </lineage>
</organism>
<keyword evidence="1" id="KW-0812">Transmembrane</keyword>
<accession>A0AAV0EBI1</accession>
<name>A0AAV0EBI1_9ASTE</name>
<evidence type="ECO:0000256" key="1">
    <source>
        <dbReference type="SAM" id="Phobius"/>
    </source>
</evidence>